<feature type="transmembrane region" description="Helical" evidence="6">
    <location>
        <begin position="183"/>
        <end position="204"/>
    </location>
</feature>
<evidence type="ECO:0000256" key="3">
    <source>
        <dbReference type="ARBA" id="ARBA00022692"/>
    </source>
</evidence>
<evidence type="ECO:0000256" key="4">
    <source>
        <dbReference type="ARBA" id="ARBA00022989"/>
    </source>
</evidence>
<dbReference type="Pfam" id="PF07690">
    <property type="entry name" value="MFS_1"/>
    <property type="match status" value="1"/>
</dbReference>
<keyword evidence="2" id="KW-0813">Transport</keyword>
<evidence type="ECO:0000256" key="1">
    <source>
        <dbReference type="ARBA" id="ARBA00004141"/>
    </source>
</evidence>
<dbReference type="SUPFAM" id="SSF103473">
    <property type="entry name" value="MFS general substrate transporter"/>
    <property type="match status" value="1"/>
</dbReference>
<evidence type="ECO:0000256" key="2">
    <source>
        <dbReference type="ARBA" id="ARBA00022448"/>
    </source>
</evidence>
<dbReference type="FunFam" id="1.20.1250.20:FF:000013">
    <property type="entry name" value="MFS general substrate transporter"/>
    <property type="match status" value="1"/>
</dbReference>
<feature type="transmembrane region" description="Helical" evidence="6">
    <location>
        <begin position="283"/>
        <end position="300"/>
    </location>
</feature>
<keyword evidence="4 6" id="KW-1133">Transmembrane helix</keyword>
<evidence type="ECO:0000256" key="6">
    <source>
        <dbReference type="SAM" id="Phobius"/>
    </source>
</evidence>
<dbReference type="InterPro" id="IPR011701">
    <property type="entry name" value="MFS"/>
</dbReference>
<dbReference type="InterPro" id="IPR036259">
    <property type="entry name" value="MFS_trans_sf"/>
</dbReference>
<feature type="transmembrane region" description="Helical" evidence="6">
    <location>
        <begin position="224"/>
        <end position="246"/>
    </location>
</feature>
<dbReference type="Gene3D" id="1.20.1250.20">
    <property type="entry name" value="MFS general substrate transporter like domains"/>
    <property type="match status" value="1"/>
</dbReference>
<feature type="transmembrane region" description="Helical" evidence="6">
    <location>
        <begin position="113"/>
        <end position="135"/>
    </location>
</feature>
<dbReference type="EMBL" id="JAYKXP010000183">
    <property type="protein sequence ID" value="KAK7020678.1"/>
    <property type="molecule type" value="Genomic_DNA"/>
</dbReference>
<evidence type="ECO:0000313" key="8">
    <source>
        <dbReference type="Proteomes" id="UP001383192"/>
    </source>
</evidence>
<reference evidence="7 8" key="1">
    <citation type="submission" date="2024-01" db="EMBL/GenBank/DDBJ databases">
        <title>A draft genome for a cacao thread blight-causing isolate of Paramarasmius palmivorus.</title>
        <authorList>
            <person name="Baruah I.K."/>
            <person name="Bukari Y."/>
            <person name="Amoako-Attah I."/>
            <person name="Meinhardt L.W."/>
            <person name="Bailey B.A."/>
            <person name="Cohen S.P."/>
        </authorList>
    </citation>
    <scope>NUCLEOTIDE SEQUENCE [LARGE SCALE GENOMIC DNA]</scope>
    <source>
        <strain evidence="7 8">GH-12</strain>
    </source>
</reference>
<dbReference type="PANTHER" id="PTHR43791:SF85">
    <property type="entry name" value="TRANSPORTER, PUTATIVE (AFU_ORTHOLOGUE AFUA_6G00710)-RELATED"/>
    <property type="match status" value="1"/>
</dbReference>
<keyword evidence="3 6" id="KW-0812">Transmembrane</keyword>
<evidence type="ECO:0000313" key="7">
    <source>
        <dbReference type="EMBL" id="KAK7020678.1"/>
    </source>
</evidence>
<dbReference type="AlphaFoldDB" id="A0AAW0B521"/>
<proteinExistence type="predicted"/>
<keyword evidence="5 6" id="KW-0472">Membrane</keyword>
<comment type="subcellular location">
    <subcellularLocation>
        <location evidence="1">Membrane</location>
        <topology evidence="1">Multi-pass membrane protein</topology>
    </subcellularLocation>
</comment>
<organism evidence="7 8">
    <name type="scientific">Paramarasmius palmivorus</name>
    <dbReference type="NCBI Taxonomy" id="297713"/>
    <lineage>
        <taxon>Eukaryota</taxon>
        <taxon>Fungi</taxon>
        <taxon>Dikarya</taxon>
        <taxon>Basidiomycota</taxon>
        <taxon>Agaricomycotina</taxon>
        <taxon>Agaricomycetes</taxon>
        <taxon>Agaricomycetidae</taxon>
        <taxon>Agaricales</taxon>
        <taxon>Marasmiineae</taxon>
        <taxon>Marasmiaceae</taxon>
        <taxon>Paramarasmius</taxon>
    </lineage>
</organism>
<feature type="transmembrane region" description="Helical" evidence="6">
    <location>
        <begin position="345"/>
        <end position="366"/>
    </location>
</feature>
<dbReference type="Proteomes" id="UP001383192">
    <property type="component" value="Unassembled WGS sequence"/>
</dbReference>
<dbReference type="PANTHER" id="PTHR43791">
    <property type="entry name" value="PERMEASE-RELATED"/>
    <property type="match status" value="1"/>
</dbReference>
<name>A0AAW0B521_9AGAR</name>
<comment type="caution">
    <text evidence="7">The sequence shown here is derived from an EMBL/GenBank/DDBJ whole genome shotgun (WGS) entry which is preliminary data.</text>
</comment>
<keyword evidence="8" id="KW-1185">Reference proteome</keyword>
<gene>
    <name evidence="7" type="ORF">VNI00_017668</name>
</gene>
<dbReference type="GO" id="GO:0022857">
    <property type="term" value="F:transmembrane transporter activity"/>
    <property type="evidence" value="ECO:0007669"/>
    <property type="project" value="InterPro"/>
</dbReference>
<protein>
    <recommendedName>
        <fullName evidence="9">MFS general substrate transporter</fullName>
    </recommendedName>
</protein>
<dbReference type="GO" id="GO:0016020">
    <property type="term" value="C:membrane"/>
    <property type="evidence" value="ECO:0007669"/>
    <property type="project" value="UniProtKB-SubCell"/>
</dbReference>
<evidence type="ECO:0008006" key="9">
    <source>
        <dbReference type="Google" id="ProtNLM"/>
    </source>
</evidence>
<feature type="transmembrane region" description="Helical" evidence="6">
    <location>
        <begin position="253"/>
        <end position="271"/>
    </location>
</feature>
<sequence length="395" mass="43000">MQSKNDDKGDLNHRSLSALDLTIVPWWKLDIQIIPIVTGMCLLNFLCNGNIGNARVAGLQVALGMSDNQLPSFAEARFRVALFFASTTLAGAFSGLLANAISHLDGQGGRPGWAYIFILEGCFTIFYGILCFFVMPRSLETIGLLTPEEKTNAHAVLMQEHTLLRDDSLFSWKSIRGVFLTPHAWLTLLLGLLGAFRLAIAGWLSSISFEPSIVQSLGYEANEAQLMSVPPFAAAWAVNIITAVISDRFHLRGVTIIFHALLATIGFAIFLGSSNPTVQYGSLFLYVPGVYCQPPPLLSWTANNAAPRYRRAAALAFLLTTTDLGGILATWIFGPLSAGLNYKTATIVSIVASGVSAIAALLNILWLHSQNTRRRRVHDPGEVLDDTSIGFIYKL</sequence>
<feature type="transmembrane region" description="Helical" evidence="6">
    <location>
        <begin position="312"/>
        <end position="333"/>
    </location>
</feature>
<feature type="transmembrane region" description="Helical" evidence="6">
    <location>
        <begin position="80"/>
        <end position="101"/>
    </location>
</feature>
<accession>A0AAW0B521</accession>
<evidence type="ECO:0000256" key="5">
    <source>
        <dbReference type="ARBA" id="ARBA00023136"/>
    </source>
</evidence>